<keyword evidence="2" id="KW-1133">Transmembrane helix</keyword>
<feature type="chain" id="PRO_5041379173" evidence="3">
    <location>
        <begin position="32"/>
        <end position="488"/>
    </location>
</feature>
<feature type="region of interest" description="Disordered" evidence="1">
    <location>
        <begin position="385"/>
        <end position="467"/>
    </location>
</feature>
<feature type="compositionally biased region" description="Low complexity" evidence="1">
    <location>
        <begin position="388"/>
        <end position="407"/>
    </location>
</feature>
<organism evidence="4 5">
    <name type="scientific">Apiosordaria backusii</name>
    <dbReference type="NCBI Taxonomy" id="314023"/>
    <lineage>
        <taxon>Eukaryota</taxon>
        <taxon>Fungi</taxon>
        <taxon>Dikarya</taxon>
        <taxon>Ascomycota</taxon>
        <taxon>Pezizomycotina</taxon>
        <taxon>Sordariomycetes</taxon>
        <taxon>Sordariomycetidae</taxon>
        <taxon>Sordariales</taxon>
        <taxon>Lasiosphaeriaceae</taxon>
        <taxon>Apiosordaria</taxon>
    </lineage>
</organism>
<keyword evidence="2" id="KW-0472">Membrane</keyword>
<comment type="caution">
    <text evidence="4">The sequence shown here is derived from an EMBL/GenBank/DDBJ whole genome shotgun (WGS) entry which is preliminary data.</text>
</comment>
<evidence type="ECO:0000256" key="1">
    <source>
        <dbReference type="SAM" id="MobiDB-lite"/>
    </source>
</evidence>
<feature type="compositionally biased region" description="Polar residues" evidence="1">
    <location>
        <begin position="310"/>
        <end position="323"/>
    </location>
</feature>
<name>A0AA40K0Y7_9PEZI</name>
<gene>
    <name evidence="4" type="ORF">B0T21DRAFT_360160</name>
</gene>
<dbReference type="AlphaFoldDB" id="A0AA40K0Y7"/>
<reference evidence="4" key="1">
    <citation type="submission" date="2023-06" db="EMBL/GenBank/DDBJ databases">
        <title>Genome-scale phylogeny and comparative genomics of the fungal order Sordariales.</title>
        <authorList>
            <consortium name="Lawrence Berkeley National Laboratory"/>
            <person name="Hensen N."/>
            <person name="Bonometti L."/>
            <person name="Westerberg I."/>
            <person name="Brannstrom I.O."/>
            <person name="Guillou S."/>
            <person name="Cros-Aarteil S."/>
            <person name="Calhoun S."/>
            <person name="Haridas S."/>
            <person name="Kuo A."/>
            <person name="Mondo S."/>
            <person name="Pangilinan J."/>
            <person name="Riley R."/>
            <person name="Labutti K."/>
            <person name="Andreopoulos B."/>
            <person name="Lipzen A."/>
            <person name="Chen C."/>
            <person name="Yanf M."/>
            <person name="Daum C."/>
            <person name="Ng V."/>
            <person name="Clum A."/>
            <person name="Steindorff A."/>
            <person name="Ohm R."/>
            <person name="Martin F."/>
            <person name="Silar P."/>
            <person name="Natvig D."/>
            <person name="Lalanne C."/>
            <person name="Gautier V."/>
            <person name="Ament-Velasquez S.L."/>
            <person name="Kruys A."/>
            <person name="Hutchinson M.I."/>
            <person name="Powell A.J."/>
            <person name="Barry K."/>
            <person name="Miller A.N."/>
            <person name="Grigoriev I.V."/>
            <person name="Debuchy R."/>
            <person name="Gladieux P."/>
            <person name="Thoren M.H."/>
            <person name="Johannesson H."/>
        </authorList>
    </citation>
    <scope>NUCLEOTIDE SEQUENCE</scope>
    <source>
        <strain evidence="4">CBS 540.89</strain>
    </source>
</reference>
<evidence type="ECO:0000313" key="5">
    <source>
        <dbReference type="Proteomes" id="UP001172159"/>
    </source>
</evidence>
<keyword evidence="3" id="KW-0732">Signal</keyword>
<feature type="signal peptide" evidence="3">
    <location>
        <begin position="1"/>
        <end position="31"/>
    </location>
</feature>
<evidence type="ECO:0000313" key="4">
    <source>
        <dbReference type="EMBL" id="KAK0741811.1"/>
    </source>
</evidence>
<evidence type="ECO:0000256" key="3">
    <source>
        <dbReference type="SAM" id="SignalP"/>
    </source>
</evidence>
<proteinExistence type="predicted"/>
<feature type="compositionally biased region" description="Polar residues" evidence="1">
    <location>
        <begin position="280"/>
        <end position="296"/>
    </location>
</feature>
<keyword evidence="2" id="KW-0812">Transmembrane</keyword>
<protein>
    <submittedName>
        <fullName evidence="4">Uncharacterized protein</fullName>
    </submittedName>
</protein>
<sequence length="488" mass="52022">MGKMPCFFPSSSSLVSRLLIPILSFGPLVDAAQCYGINGQKTSGTPCNSEASGTGSSHSSCCDESRQEACLSSGLCFATQRGDNHTFWSQGCTDPTGMDPACPSYCGRSSQHISMPIQSSYTMLHCGSGAWCCCYDNLGMVCDKTECCARNFTLSRGLGTVTRQFDNTGGSVSISDNNAASLQNTADNSMPGLPVNMPPWMRLVPIIAAGLLGSLLLASIVALGFSCTQNRRLRRQVESLQNLNMTLTTEKLRRFSISRSSPSSSARPSVSAPSIPPPLITTTAAGNDTTVSSDSKASNDDYLPPMSARSPLTASTPTGSGSEVASLAAGGRRPSSAWVPDNSYTNEEPIRTPRTPITAAYHHHLSMVNQALGPSSVKSGYALAPSEQQNQGHQHYPQQQQVQQQSQWSGPIGYAIPMSSPIGPAPATERRPSWPRREGQNARHTTYTQSGYFSDQPGVNSNIPPEYQFEVGGNMISELPGSAEKGRR</sequence>
<dbReference type="Proteomes" id="UP001172159">
    <property type="component" value="Unassembled WGS sequence"/>
</dbReference>
<feature type="region of interest" description="Disordered" evidence="1">
    <location>
        <begin position="254"/>
        <end position="351"/>
    </location>
</feature>
<feature type="transmembrane region" description="Helical" evidence="2">
    <location>
        <begin position="200"/>
        <end position="225"/>
    </location>
</feature>
<evidence type="ECO:0000256" key="2">
    <source>
        <dbReference type="SAM" id="Phobius"/>
    </source>
</evidence>
<dbReference type="EMBL" id="JAUKTV010000003">
    <property type="protein sequence ID" value="KAK0741811.1"/>
    <property type="molecule type" value="Genomic_DNA"/>
</dbReference>
<feature type="compositionally biased region" description="Basic and acidic residues" evidence="1">
    <location>
        <begin position="428"/>
        <end position="441"/>
    </location>
</feature>
<keyword evidence="5" id="KW-1185">Reference proteome</keyword>
<accession>A0AA40K0Y7</accession>
<feature type="compositionally biased region" description="Polar residues" evidence="1">
    <location>
        <begin position="442"/>
        <end position="463"/>
    </location>
</feature>
<feature type="compositionally biased region" description="Low complexity" evidence="1">
    <location>
        <begin position="257"/>
        <end position="273"/>
    </location>
</feature>